<keyword evidence="1" id="KW-1133">Transmembrane helix</keyword>
<name>A0ABD3Q0H1_9STRA</name>
<feature type="transmembrane region" description="Helical" evidence="1">
    <location>
        <begin position="12"/>
        <end position="33"/>
    </location>
</feature>
<keyword evidence="3" id="KW-1185">Reference proteome</keyword>
<sequence length="331" mass="36985">MARLNATIKLFFCIGDLFFVIISLIFVAASALVVLGQLKALSFPAAQDMAKNLLILSAAALIGSCMGCWGAVRQTIRKGYSGRRILCLHQLLLLAVLFTSYTQLDWLTKRENSIKLVIEDPKTYAEYDAFENRLSTHFNGAYFTSLCSTDPSTKWLLNYVEKNCPAMSGCALSGKEKENCDTSCDNVDITECCPSEMKILCIERGNKLACPFHRCRLELMEELLVWSGPAKFAAQFVCLLSVLMLVLSCLLICYNARDEIEIELVKAGVMTDDDIEVIRRLKASNNVQHNRGSISLESIDDMKSDLKRGIFTRKRMNRISPTSDNRSSSPL</sequence>
<dbReference type="AlphaFoldDB" id="A0ABD3Q0H1"/>
<gene>
    <name evidence="2" type="ORF">ACHAWO_013408</name>
</gene>
<evidence type="ECO:0000313" key="2">
    <source>
        <dbReference type="EMBL" id="KAL3793899.1"/>
    </source>
</evidence>
<feature type="transmembrane region" description="Helical" evidence="1">
    <location>
        <begin position="53"/>
        <end position="72"/>
    </location>
</feature>
<comment type="caution">
    <text evidence="2">The sequence shown here is derived from an EMBL/GenBank/DDBJ whole genome shotgun (WGS) entry which is preliminary data.</text>
</comment>
<keyword evidence="1" id="KW-0472">Membrane</keyword>
<reference evidence="2 3" key="1">
    <citation type="submission" date="2024-10" db="EMBL/GenBank/DDBJ databases">
        <title>Updated reference genomes for cyclostephanoid diatoms.</title>
        <authorList>
            <person name="Roberts W.R."/>
            <person name="Alverson A.J."/>
        </authorList>
    </citation>
    <scope>NUCLEOTIDE SEQUENCE [LARGE SCALE GENOMIC DNA]</scope>
    <source>
        <strain evidence="2 3">AJA010-31</strain>
    </source>
</reference>
<dbReference type="EMBL" id="JALLPJ020000378">
    <property type="protein sequence ID" value="KAL3793899.1"/>
    <property type="molecule type" value="Genomic_DNA"/>
</dbReference>
<protein>
    <submittedName>
        <fullName evidence="2">Uncharacterized protein</fullName>
    </submittedName>
</protein>
<dbReference type="Proteomes" id="UP001530400">
    <property type="component" value="Unassembled WGS sequence"/>
</dbReference>
<organism evidence="2 3">
    <name type="scientific">Cyclotella atomus</name>
    <dbReference type="NCBI Taxonomy" id="382360"/>
    <lineage>
        <taxon>Eukaryota</taxon>
        <taxon>Sar</taxon>
        <taxon>Stramenopiles</taxon>
        <taxon>Ochrophyta</taxon>
        <taxon>Bacillariophyta</taxon>
        <taxon>Coscinodiscophyceae</taxon>
        <taxon>Thalassiosirophycidae</taxon>
        <taxon>Stephanodiscales</taxon>
        <taxon>Stephanodiscaceae</taxon>
        <taxon>Cyclotella</taxon>
    </lineage>
</organism>
<evidence type="ECO:0000313" key="3">
    <source>
        <dbReference type="Proteomes" id="UP001530400"/>
    </source>
</evidence>
<proteinExistence type="predicted"/>
<feature type="transmembrane region" description="Helical" evidence="1">
    <location>
        <begin position="84"/>
        <end position="104"/>
    </location>
</feature>
<accession>A0ABD3Q0H1</accession>
<feature type="transmembrane region" description="Helical" evidence="1">
    <location>
        <begin position="232"/>
        <end position="254"/>
    </location>
</feature>
<keyword evidence="1" id="KW-0812">Transmembrane</keyword>
<evidence type="ECO:0000256" key="1">
    <source>
        <dbReference type="SAM" id="Phobius"/>
    </source>
</evidence>